<sequence length="152" mass="16401">VGSSGRGEGGGPHQRTSAPAHQRTELTQTRAQGEFSSPDWPQRAMLTRARAIHRNSRKRVHQRATSYPPLTLRGTNPSLVLSSAINRAIRASASASTAAWTCGRGRDQPGCGGAYSEIHLTPTPPAQYSHLLVPGAVPDLMWNRLTNQSRNS</sequence>
<feature type="region of interest" description="Disordered" evidence="1">
    <location>
        <begin position="1"/>
        <end position="76"/>
    </location>
</feature>
<keyword evidence="3" id="KW-1185">Reference proteome</keyword>
<evidence type="ECO:0000256" key="1">
    <source>
        <dbReference type="SAM" id="MobiDB-lite"/>
    </source>
</evidence>
<organism evidence="2 3">
    <name type="scientific">Volvox africanus</name>
    <dbReference type="NCBI Taxonomy" id="51714"/>
    <lineage>
        <taxon>Eukaryota</taxon>
        <taxon>Viridiplantae</taxon>
        <taxon>Chlorophyta</taxon>
        <taxon>core chlorophytes</taxon>
        <taxon>Chlorophyceae</taxon>
        <taxon>CS clade</taxon>
        <taxon>Chlamydomonadales</taxon>
        <taxon>Volvocaceae</taxon>
        <taxon>Volvox</taxon>
    </lineage>
</organism>
<feature type="compositionally biased region" description="Polar residues" evidence="1">
    <location>
        <begin position="14"/>
        <end position="35"/>
    </location>
</feature>
<dbReference type="Proteomes" id="UP000747399">
    <property type="component" value="Unassembled WGS sequence"/>
</dbReference>
<feature type="compositionally biased region" description="Gly residues" evidence="1">
    <location>
        <begin position="1"/>
        <end position="12"/>
    </location>
</feature>
<dbReference type="AlphaFoldDB" id="A0A8J4BT42"/>
<feature type="non-terminal residue" evidence="2">
    <location>
        <position position="1"/>
    </location>
</feature>
<protein>
    <submittedName>
        <fullName evidence="2">Uncharacterized protein</fullName>
    </submittedName>
</protein>
<proteinExistence type="predicted"/>
<comment type="caution">
    <text evidence="2">The sequence shown here is derived from an EMBL/GenBank/DDBJ whole genome shotgun (WGS) entry which is preliminary data.</text>
</comment>
<dbReference type="EMBL" id="BNCO01000089">
    <property type="protein sequence ID" value="GIL66705.1"/>
    <property type="molecule type" value="Genomic_DNA"/>
</dbReference>
<evidence type="ECO:0000313" key="2">
    <source>
        <dbReference type="EMBL" id="GIL66705.1"/>
    </source>
</evidence>
<accession>A0A8J4BT42</accession>
<feature type="compositionally biased region" description="Basic residues" evidence="1">
    <location>
        <begin position="50"/>
        <end position="62"/>
    </location>
</feature>
<reference evidence="2" key="1">
    <citation type="journal article" date="2021" name="Proc. Natl. Acad. Sci. U.S.A.">
        <title>Three genomes in the algal genus Volvox reveal the fate of a haploid sex-determining region after a transition to homothallism.</title>
        <authorList>
            <person name="Yamamoto K."/>
            <person name="Hamaji T."/>
            <person name="Kawai-Toyooka H."/>
            <person name="Matsuzaki R."/>
            <person name="Takahashi F."/>
            <person name="Nishimura Y."/>
            <person name="Kawachi M."/>
            <person name="Noguchi H."/>
            <person name="Minakuchi Y."/>
            <person name="Umen J.G."/>
            <person name="Toyoda A."/>
            <person name="Nozaki H."/>
        </authorList>
    </citation>
    <scope>NUCLEOTIDE SEQUENCE</scope>
    <source>
        <strain evidence="2">NIES-3780</strain>
    </source>
</reference>
<name>A0A8J4BT42_9CHLO</name>
<evidence type="ECO:0000313" key="3">
    <source>
        <dbReference type="Proteomes" id="UP000747399"/>
    </source>
</evidence>
<gene>
    <name evidence="2" type="ORF">Vafri_20191</name>
</gene>